<dbReference type="SMART" id="SM00448">
    <property type="entry name" value="REC"/>
    <property type="match status" value="1"/>
</dbReference>
<comment type="catalytic activity">
    <reaction evidence="1">
        <text>ATP + protein L-histidine = ADP + protein N-phospho-L-histidine.</text>
        <dbReference type="EC" id="2.7.13.3"/>
    </reaction>
</comment>
<dbReference type="AlphaFoldDB" id="A0A3S0STC3"/>
<evidence type="ECO:0000256" key="6">
    <source>
        <dbReference type="SAM" id="MobiDB-lite"/>
    </source>
</evidence>
<dbReference type="SUPFAM" id="SSF55874">
    <property type="entry name" value="ATPase domain of HSP90 chaperone/DNA topoisomerase II/histidine kinase"/>
    <property type="match status" value="1"/>
</dbReference>
<dbReference type="Gene3D" id="3.30.565.10">
    <property type="entry name" value="Histidine kinase-like ATPase, C-terminal domain"/>
    <property type="match status" value="1"/>
</dbReference>
<evidence type="ECO:0000313" key="9">
    <source>
        <dbReference type="Proteomes" id="UP000278081"/>
    </source>
</evidence>
<dbReference type="InterPro" id="IPR011006">
    <property type="entry name" value="CheY-like_superfamily"/>
</dbReference>
<dbReference type="Proteomes" id="UP000278081">
    <property type="component" value="Unassembled WGS sequence"/>
</dbReference>
<keyword evidence="3" id="KW-0808">Transferase</keyword>
<dbReference type="PRINTS" id="PR00344">
    <property type="entry name" value="BCTRLSENSOR"/>
</dbReference>
<evidence type="ECO:0000256" key="2">
    <source>
        <dbReference type="ARBA" id="ARBA00012438"/>
    </source>
</evidence>
<evidence type="ECO:0000313" key="8">
    <source>
        <dbReference type="EMBL" id="RUM03664.1"/>
    </source>
</evidence>
<dbReference type="Gene3D" id="3.40.50.2300">
    <property type="match status" value="1"/>
</dbReference>
<accession>A0A3S0STC3</accession>
<dbReference type="InterPro" id="IPR036890">
    <property type="entry name" value="HATPase_C_sf"/>
</dbReference>
<sequence>MQDRLRLCPDVPGDPPRQLRPHFRDRHRHRNDVRCDGEGFRPFFTAKPTGSGTGLGLSMVYGFAKQSAGHLQLYSELGEGTTVRLFLPRADAGKDSHPNEQRAEEAPPRGTETILVVEDDARVRRVTVSRLQTLAYFVIEATNGIDAVKELEAGHDVALLFSDVAMPGMNDDELARNVRERWPRVKILLTSGFSEPHAADKEIEAGAGWLKKPYTASEMSTRLRLLLATRPNSDSARQQDFNLEKSNPNLNRAAVAGTHIFLRGRSQPTSPPKVALQEHQWSPCARDGGSATGGAEFRSEDEICAQVDQGNWALCEGRSAAPLLLSVGRAVMSSQSRYSITRPSVGRREC</sequence>
<reference evidence="8 9" key="1">
    <citation type="submission" date="2018-11" db="EMBL/GenBank/DDBJ databases">
        <title>Rhizobium chutanense sp. nov., isolated from root nodules of Phaseolus vulgaris in China.</title>
        <authorList>
            <person name="Huo Y."/>
        </authorList>
    </citation>
    <scope>NUCLEOTIDE SEQUENCE [LARGE SCALE GENOMIC DNA]</scope>
    <source>
        <strain evidence="8 9">C16</strain>
    </source>
</reference>
<dbReference type="InterPro" id="IPR003594">
    <property type="entry name" value="HATPase_dom"/>
</dbReference>
<dbReference type="GO" id="GO:0009927">
    <property type="term" value="F:histidine phosphotransfer kinase activity"/>
    <property type="evidence" value="ECO:0007669"/>
    <property type="project" value="TreeGrafter"/>
</dbReference>
<evidence type="ECO:0000256" key="4">
    <source>
        <dbReference type="ARBA" id="ARBA00022777"/>
    </source>
</evidence>
<evidence type="ECO:0000256" key="5">
    <source>
        <dbReference type="PROSITE-ProRule" id="PRU00169"/>
    </source>
</evidence>
<dbReference type="GO" id="GO:0005886">
    <property type="term" value="C:plasma membrane"/>
    <property type="evidence" value="ECO:0007669"/>
    <property type="project" value="TreeGrafter"/>
</dbReference>
<dbReference type="GO" id="GO:0000155">
    <property type="term" value="F:phosphorelay sensor kinase activity"/>
    <property type="evidence" value="ECO:0007669"/>
    <property type="project" value="TreeGrafter"/>
</dbReference>
<protein>
    <recommendedName>
        <fullName evidence="2">histidine kinase</fullName>
        <ecNumber evidence="2">2.7.13.3</ecNumber>
    </recommendedName>
</protein>
<dbReference type="InterPro" id="IPR001789">
    <property type="entry name" value="Sig_transdc_resp-reg_receiver"/>
</dbReference>
<dbReference type="EC" id="2.7.13.3" evidence="2"/>
<name>A0A3S0STC3_9HYPH</name>
<evidence type="ECO:0000256" key="3">
    <source>
        <dbReference type="ARBA" id="ARBA00022679"/>
    </source>
</evidence>
<dbReference type="OrthoDB" id="9784719at2"/>
<feature type="region of interest" description="Disordered" evidence="6">
    <location>
        <begin position="1"/>
        <end position="22"/>
    </location>
</feature>
<organism evidence="8 9">
    <name type="scientific">Rhizobium chutanense</name>
    <dbReference type="NCBI Taxonomy" id="2035448"/>
    <lineage>
        <taxon>Bacteria</taxon>
        <taxon>Pseudomonadati</taxon>
        <taxon>Pseudomonadota</taxon>
        <taxon>Alphaproteobacteria</taxon>
        <taxon>Hyphomicrobiales</taxon>
        <taxon>Rhizobiaceae</taxon>
        <taxon>Rhizobium/Agrobacterium group</taxon>
        <taxon>Rhizobium</taxon>
    </lineage>
</organism>
<dbReference type="Pfam" id="PF00072">
    <property type="entry name" value="Response_reg"/>
    <property type="match status" value="1"/>
</dbReference>
<proteinExistence type="predicted"/>
<dbReference type="InterPro" id="IPR004358">
    <property type="entry name" value="Sig_transdc_His_kin-like_C"/>
</dbReference>
<keyword evidence="5" id="KW-0597">Phosphoprotein</keyword>
<dbReference type="PROSITE" id="PS50110">
    <property type="entry name" value="RESPONSE_REGULATORY"/>
    <property type="match status" value="1"/>
</dbReference>
<keyword evidence="4" id="KW-0418">Kinase</keyword>
<dbReference type="SUPFAM" id="SSF52172">
    <property type="entry name" value="CheY-like"/>
    <property type="match status" value="1"/>
</dbReference>
<feature type="domain" description="Response regulatory" evidence="7">
    <location>
        <begin position="113"/>
        <end position="227"/>
    </location>
</feature>
<dbReference type="EMBL" id="RJTJ01000017">
    <property type="protein sequence ID" value="RUM03664.1"/>
    <property type="molecule type" value="Genomic_DNA"/>
</dbReference>
<feature type="modified residue" description="4-aspartylphosphate" evidence="5">
    <location>
        <position position="163"/>
    </location>
</feature>
<dbReference type="PANTHER" id="PTHR43047:SF72">
    <property type="entry name" value="OSMOSENSING HISTIDINE PROTEIN KINASE SLN1"/>
    <property type="match status" value="1"/>
</dbReference>
<evidence type="ECO:0000259" key="7">
    <source>
        <dbReference type="PROSITE" id="PS50110"/>
    </source>
</evidence>
<dbReference type="PANTHER" id="PTHR43047">
    <property type="entry name" value="TWO-COMPONENT HISTIDINE PROTEIN KINASE"/>
    <property type="match status" value="1"/>
</dbReference>
<dbReference type="Pfam" id="PF02518">
    <property type="entry name" value="HATPase_c"/>
    <property type="match status" value="1"/>
</dbReference>
<comment type="caution">
    <text evidence="8">The sequence shown here is derived from an EMBL/GenBank/DDBJ whole genome shotgun (WGS) entry which is preliminary data.</text>
</comment>
<evidence type="ECO:0000256" key="1">
    <source>
        <dbReference type="ARBA" id="ARBA00000085"/>
    </source>
</evidence>
<gene>
    <name evidence="8" type="ORF">EFR84_19435</name>
</gene>